<keyword evidence="4" id="KW-1185">Reference proteome</keyword>
<name>A0AA90QPV3_9BACI</name>
<evidence type="ECO:0000256" key="1">
    <source>
        <dbReference type="SAM" id="MobiDB-lite"/>
    </source>
</evidence>
<evidence type="ECO:0000256" key="2">
    <source>
        <dbReference type="SAM" id="Phobius"/>
    </source>
</evidence>
<accession>A0AA90QPV3</accession>
<sequence length="53" mass="5915">MALWWATAIGFIICLGFIFGSFILAMRRALDTEDSSRIDPIPTKSEDTHQSPS</sequence>
<keyword evidence="2" id="KW-0812">Transmembrane</keyword>
<dbReference type="EMBL" id="JAVGVR010000001">
    <property type="protein sequence ID" value="MDQ6595997.1"/>
    <property type="molecule type" value="Genomic_DNA"/>
</dbReference>
<keyword evidence="2" id="KW-1133">Transmembrane helix</keyword>
<reference evidence="3" key="1">
    <citation type="submission" date="2023-08" db="EMBL/GenBank/DDBJ databases">
        <title>Nitrogen cycling bacteria in agricultural field soils.</title>
        <authorList>
            <person name="Jang J."/>
        </authorList>
    </citation>
    <scope>NUCLEOTIDE SEQUENCE</scope>
    <source>
        <strain evidence="3">PS3-36</strain>
    </source>
</reference>
<feature type="compositionally biased region" description="Basic and acidic residues" evidence="1">
    <location>
        <begin position="44"/>
        <end position="53"/>
    </location>
</feature>
<evidence type="ECO:0000313" key="4">
    <source>
        <dbReference type="Proteomes" id="UP001178888"/>
    </source>
</evidence>
<dbReference type="Proteomes" id="UP001178888">
    <property type="component" value="Unassembled WGS sequence"/>
</dbReference>
<organism evidence="3 4">
    <name type="scientific">Bacillus salipaludis</name>
    <dbReference type="NCBI Taxonomy" id="2547811"/>
    <lineage>
        <taxon>Bacteria</taxon>
        <taxon>Bacillati</taxon>
        <taxon>Bacillota</taxon>
        <taxon>Bacilli</taxon>
        <taxon>Bacillales</taxon>
        <taxon>Bacillaceae</taxon>
        <taxon>Bacillus</taxon>
    </lineage>
</organism>
<gene>
    <name evidence="3" type="ORF">RCG21_06255</name>
</gene>
<dbReference type="RefSeq" id="WP_165976306.1">
    <property type="nucleotide sequence ID" value="NZ_JAVGVR010000001.1"/>
</dbReference>
<feature type="region of interest" description="Disordered" evidence="1">
    <location>
        <begin position="33"/>
        <end position="53"/>
    </location>
</feature>
<feature type="transmembrane region" description="Helical" evidence="2">
    <location>
        <begin position="6"/>
        <end position="26"/>
    </location>
</feature>
<keyword evidence="2" id="KW-0472">Membrane</keyword>
<evidence type="ECO:0000313" key="3">
    <source>
        <dbReference type="EMBL" id="MDQ6595997.1"/>
    </source>
</evidence>
<comment type="caution">
    <text evidence="3">The sequence shown here is derived from an EMBL/GenBank/DDBJ whole genome shotgun (WGS) entry which is preliminary data.</text>
</comment>
<proteinExistence type="predicted"/>
<dbReference type="AlphaFoldDB" id="A0AA90QPV3"/>
<protein>
    <submittedName>
        <fullName evidence="3">Uncharacterized protein</fullName>
    </submittedName>
</protein>